<evidence type="ECO:0000259" key="23">
    <source>
        <dbReference type="Pfam" id="PF18327"/>
    </source>
</evidence>
<keyword evidence="9 18" id="KW-0520">NAD</keyword>
<dbReference type="GO" id="GO:0004657">
    <property type="term" value="F:proline dehydrogenase activity"/>
    <property type="evidence" value="ECO:0007669"/>
    <property type="project" value="UniProtKB-UniRule"/>
</dbReference>
<dbReference type="NCBIfam" id="TIGR01238">
    <property type="entry name" value="D1pyr5carbox3"/>
    <property type="match status" value="1"/>
</dbReference>
<dbReference type="FunFam" id="3.20.20.220:FF:000004">
    <property type="entry name" value="Bifunctional protein PutA"/>
    <property type="match status" value="1"/>
</dbReference>
<dbReference type="EC" id="1.2.1.88" evidence="18"/>
<evidence type="ECO:0000256" key="7">
    <source>
        <dbReference type="ARBA" id="ARBA00023002"/>
    </source>
</evidence>
<gene>
    <name evidence="24" type="ORF">P250_03363</name>
</gene>
<comment type="pathway">
    <text evidence="3 18">Amino-acid degradation; L-proline degradation into L-glutamate; L-glutamate from L-proline: step 2/2.</text>
</comment>
<evidence type="ECO:0000256" key="1">
    <source>
        <dbReference type="ARBA" id="ARBA00001974"/>
    </source>
</evidence>
<dbReference type="GO" id="GO:0003700">
    <property type="term" value="F:DNA-binding transcription factor activity"/>
    <property type="evidence" value="ECO:0007669"/>
    <property type="project" value="InterPro"/>
</dbReference>
<proteinExistence type="inferred from homology"/>
<dbReference type="Pfam" id="PF00171">
    <property type="entry name" value="Aldedh"/>
    <property type="match status" value="2"/>
</dbReference>
<dbReference type="InterPro" id="IPR024089">
    <property type="entry name" value="PRODH_PutA_dom_I/II"/>
</dbReference>
<comment type="function">
    <text evidence="18">Oxidizes proline to glutamate for use as a carbon and nitrogen source.</text>
</comment>
<dbReference type="GO" id="GO:0009898">
    <property type="term" value="C:cytoplasmic side of plasma membrane"/>
    <property type="evidence" value="ECO:0007669"/>
    <property type="project" value="TreeGrafter"/>
</dbReference>
<evidence type="ECO:0000256" key="13">
    <source>
        <dbReference type="ARBA" id="ARBA00023268"/>
    </source>
</evidence>
<dbReference type="InterPro" id="IPR024082">
    <property type="entry name" value="PRODH_PutA_dom_II"/>
</dbReference>
<dbReference type="Gene3D" id="3.20.20.220">
    <property type="match status" value="1"/>
</dbReference>
<reference evidence="24 25" key="1">
    <citation type="submission" date="2014-03" db="EMBL/GenBank/DDBJ databases">
        <title>The Genome Sequence of Francisella tularensis subsp. tularensis str. SCHU S4 substr. FSC043.</title>
        <authorList>
            <consortium name="The Broad Institute Genomics Platform"/>
            <consortium name="The Broad Institute Genome Sequencing Center for Infectious Disease"/>
            <person name="Chapman S.B."/>
            <person name="Guina T."/>
            <person name="Gelhaus C."/>
            <person name="Comer J."/>
            <person name="Sellati T."/>
            <person name="Sjostedt A."/>
            <person name="Young S.K."/>
            <person name="Zeng Q."/>
            <person name="Gargeya S."/>
            <person name="Abouelleil A."/>
            <person name="Alvarado L."/>
            <person name="Chapman S.B."/>
            <person name="Gainer-Dewar J."/>
            <person name="Goldberg J."/>
            <person name="Griggs A."/>
            <person name="Gujja S."/>
            <person name="Hansen M."/>
            <person name="Howarth C."/>
            <person name="Imamovic A."/>
            <person name="Larimer J."/>
            <person name="Murphy C."/>
            <person name="Naylor J."/>
            <person name="Pearson M."/>
            <person name="Poon T.W."/>
            <person name="Priest M."/>
            <person name="Roberts A."/>
            <person name="Saif S."/>
            <person name="Shea T."/>
            <person name="Sykes S."/>
            <person name="Wortman J."/>
            <person name="Nusbaum C."/>
            <person name="Birren B."/>
        </authorList>
    </citation>
    <scope>NUCLEOTIDE SEQUENCE [LARGE SCALE GENOMIC DNA]</scope>
    <source>
        <strain evidence="24 25">Schu S4</strain>
    </source>
</reference>
<evidence type="ECO:0000256" key="11">
    <source>
        <dbReference type="ARBA" id="ARBA00023125"/>
    </source>
</evidence>
<keyword evidence="11 18" id="KW-0238">DNA-binding</keyword>
<protein>
    <recommendedName>
        <fullName evidence="18">Bifunctional protein PutA</fullName>
    </recommendedName>
    <domain>
        <recommendedName>
            <fullName evidence="18">Proline dehydrogenase</fullName>
            <ecNumber evidence="18">1.5.5.2</ecNumber>
        </recommendedName>
        <alternativeName>
            <fullName evidence="18">Proline oxidase</fullName>
        </alternativeName>
    </domain>
    <domain>
        <recommendedName>
            <fullName evidence="18">Delta-1-pyrroline-5-carboxylate dehydrogenase</fullName>
            <shortName evidence="18">P5C dehydrogenase</shortName>
            <ecNumber evidence="18">1.2.1.88</ecNumber>
        </recommendedName>
        <alternativeName>
            <fullName evidence="18">L-glutamate gamma-semialdehyde dehydrogenase</fullName>
        </alternativeName>
    </domain>
</protein>
<dbReference type="SUPFAM" id="SSF81935">
    <property type="entry name" value="N-terminal domain of bifunctional PutA protein"/>
    <property type="match status" value="1"/>
</dbReference>
<dbReference type="SUPFAM" id="SSF51730">
    <property type="entry name" value="FAD-linked oxidoreductase"/>
    <property type="match status" value="1"/>
</dbReference>
<name>A0AAD3AUA3_FRATT</name>
<evidence type="ECO:0000256" key="4">
    <source>
        <dbReference type="ARBA" id="ARBA00022491"/>
    </source>
</evidence>
<evidence type="ECO:0000259" key="20">
    <source>
        <dbReference type="Pfam" id="PF00171"/>
    </source>
</evidence>
<dbReference type="InterPro" id="IPR015590">
    <property type="entry name" value="Aldehyde_DH_dom"/>
</dbReference>
<dbReference type="SUPFAM" id="SSF53720">
    <property type="entry name" value="ALDH-like"/>
    <property type="match status" value="2"/>
</dbReference>
<dbReference type="FunFam" id="3.40.309.10:FF:000005">
    <property type="entry name" value="1-pyrroline-5-carboxylate dehydrogenase 1"/>
    <property type="match status" value="1"/>
</dbReference>
<dbReference type="Proteomes" id="UP000023806">
    <property type="component" value="Unassembled WGS sequence"/>
</dbReference>
<evidence type="ECO:0000256" key="9">
    <source>
        <dbReference type="ARBA" id="ARBA00023027"/>
    </source>
</evidence>
<evidence type="ECO:0000259" key="21">
    <source>
        <dbReference type="Pfam" id="PF01619"/>
    </source>
</evidence>
<dbReference type="Gene3D" id="1.20.5.460">
    <property type="entry name" value="Single helix bin"/>
    <property type="match status" value="1"/>
</dbReference>
<dbReference type="PIRSF" id="PIRSF000197">
    <property type="entry name" value="Bifunct_PutA"/>
    <property type="match status" value="1"/>
</dbReference>
<evidence type="ECO:0000256" key="5">
    <source>
        <dbReference type="ARBA" id="ARBA00022630"/>
    </source>
</evidence>
<dbReference type="InterPro" id="IPR029041">
    <property type="entry name" value="FAD-linked_oxidoreductase-like"/>
</dbReference>
<feature type="active site" evidence="19">
    <location>
        <position position="806"/>
    </location>
</feature>
<comment type="caution">
    <text evidence="24">The sequence shown here is derived from an EMBL/GenBank/DDBJ whole genome shotgun (WGS) entry which is preliminary data.</text>
</comment>
<feature type="domain" description="Proline dehydrogenase" evidence="21">
    <location>
        <begin position="193"/>
        <end position="488"/>
    </location>
</feature>
<dbReference type="InterPro" id="IPR024090">
    <property type="entry name" value="PRODH_PutA_dom_I"/>
</dbReference>
<dbReference type="GO" id="GO:0010133">
    <property type="term" value="P:L-proline catabolic process to L-glutamate"/>
    <property type="evidence" value="ECO:0007669"/>
    <property type="project" value="UniProtKB-UniRule"/>
</dbReference>
<dbReference type="InterPro" id="IPR050485">
    <property type="entry name" value="Proline_metab_enzyme"/>
</dbReference>
<sequence>MCYMNDLLNHSGEYPISKEIMNISKYWLIDEKEAMTKLVEKAHMSSVQKAQVRERAYGLVEKVRKNRLKKSGIDAFMIEYDLSSEEGIVLMCLAEALLRVPDKYTIDLLIKDKLTSAAWKNHVGMEKHLFVNAATWSLMLTGKILKDPHRSYRKVFQNFLKKTSEPVIRQAMKQAMKIVGKQYVLGETIEEALKVSEAKVARGYSYSYDMLGEAAMTMDDAEYYYSQYLHAIHELAKYATNTEIKKNPGISIKLSALHPRYEVAKHQRVHTELYPKLLKLTQLAKDYNVGMNIDAEETERLQISLELVERLAHEPSLEGFNGIGIVVQAYQKRAPYVLDYLANLAKKTNRRFMIRLVKGAYWDAEIKHAQEQGLAGYPVFTRKYHTDVSYQACVKQLFENHQYIYPQFATHNAQTVAVVFELANGNRDFEFQCLHGMGDALYDNVVGKEGYEDIPCRIYAPVGGHKHLLAYLVRRLLENGANSSFVNRIVDENLPIEELIEDPVKKAIDHGCGQHPNIPYPKDIVSPRLNSQGHNTNDFAVLADMYKQIEKYTHKNTYKAKPIVSGIDLDKTITESVINPNTNEVIGSVINADAKIAKRALKNAQSAFEEWSNTPATKRADILEKFADLLEQDTNKFIAIAMIEAGKTLANAIDEVREAVDFCRYYAAQARKEFNGPIELPALSDHLKQIEFTGRGAMVCISPWNFPLAIFLGQITAVLAAGNTVVAKPAEQTPIIAYKAVKLLFKAGLPKNVLQFTPGDGATVGSALVKSPVCKGVIFTGSTEVAAIINQTLANKSSEIVLFIAETGGQNAMIVDSSSLPEQVTADVIRSAFDSAGQRCSALRILCLQEDIADNYIKMIVGAMKELKIGDSKYIDTDVGPVIDKEAADNLNAYIEEKKSQFKLIYQAQPNQDTQKGTFVMPTAFEIDKISDLGREQFGPILHILRFKANQLDKLINDINATGYGLTVGVHSRINEVMNYVKNNLKAGNIYVNRNIVGAVVGVQPFGGQGKSGTGPKAGGPYYMHRLANEKLSGVGAVEEIYNPEKIAEDEKQTNKLIKDKYTITNIVAGEKAKKDKYTNLKAANGKTIGKKYVASVNTVDNAIEIASKEVEIWNHVNAEQRAATIEKFLELLEKERHLIASSLVVESNISVEDAHIQIDKTIQQVAYYCLQAKKEFAHPQLLPGPTGEIDELSLKGRGVVVSMCSSSDLLIRFVGQTAAALLAGNTVVAKPAYTGNLTAYNIVKLMLKAGIDSKVLHLVLSDDEEITSALLFNSKVALVAFSGSVSAVKQVHQALVLRRGAIIPFVAESVAKNGKCTSLAIETASPLYLRRFVVEKTVSVDTTASGGNASLMSLEE</sequence>
<comment type="catalytic activity">
    <reaction evidence="15 18">
        <text>L-proline + a quinone = (S)-1-pyrroline-5-carboxylate + a quinol + H(+)</text>
        <dbReference type="Rhea" id="RHEA:23784"/>
        <dbReference type="ChEBI" id="CHEBI:15378"/>
        <dbReference type="ChEBI" id="CHEBI:17388"/>
        <dbReference type="ChEBI" id="CHEBI:24646"/>
        <dbReference type="ChEBI" id="CHEBI:60039"/>
        <dbReference type="ChEBI" id="CHEBI:132124"/>
        <dbReference type="EC" id="1.5.5.2"/>
    </reaction>
</comment>
<dbReference type="InterPro" id="IPR016160">
    <property type="entry name" value="Ald_DH_CS_CYS"/>
</dbReference>
<evidence type="ECO:0000256" key="15">
    <source>
        <dbReference type="ARBA" id="ARBA00048779"/>
    </source>
</evidence>
<dbReference type="PANTHER" id="PTHR42862:SF1">
    <property type="entry name" value="DELTA-1-PYRROLINE-5-CARBOXYLATE DEHYDROGENASE 2, ISOFORM A-RELATED"/>
    <property type="match status" value="1"/>
</dbReference>
<keyword evidence="4 18" id="KW-0678">Repressor</keyword>
<dbReference type="Gene3D" id="1.20.5.550">
    <property type="entry name" value="Single Helix bin"/>
    <property type="match status" value="1"/>
</dbReference>
<evidence type="ECO:0000256" key="14">
    <source>
        <dbReference type="ARBA" id="ARBA00048142"/>
    </source>
</evidence>
<evidence type="ECO:0000256" key="3">
    <source>
        <dbReference type="ARBA" id="ARBA00004786"/>
    </source>
</evidence>
<evidence type="ECO:0000256" key="2">
    <source>
        <dbReference type="ARBA" id="ARBA00004739"/>
    </source>
</evidence>
<dbReference type="InterPro" id="IPR016163">
    <property type="entry name" value="Ald_DH_C"/>
</dbReference>
<feature type="domain" description="Aldehyde dehydrogenase" evidence="20">
    <location>
        <begin position="1075"/>
        <end position="1296"/>
    </location>
</feature>
<evidence type="ECO:0000256" key="18">
    <source>
        <dbReference type="PIRNR" id="PIRNR000197"/>
    </source>
</evidence>
<evidence type="ECO:0000256" key="6">
    <source>
        <dbReference type="ARBA" id="ARBA00022827"/>
    </source>
</evidence>
<dbReference type="Gene3D" id="3.40.605.10">
    <property type="entry name" value="Aldehyde Dehydrogenase, Chain A, domain 1"/>
    <property type="match status" value="2"/>
</dbReference>
<keyword evidence="10 18" id="KW-0642">Proline metabolism</keyword>
<organism evidence="24 25">
    <name type="scientific">Francisella tularensis subsp. tularensis str. SCHU S4 substr. FSC237</name>
    <dbReference type="NCBI Taxonomy" id="1341660"/>
    <lineage>
        <taxon>Bacteria</taxon>
        <taxon>Pseudomonadati</taxon>
        <taxon>Pseudomonadota</taxon>
        <taxon>Gammaproteobacteria</taxon>
        <taxon>Thiotrichales</taxon>
        <taxon>Francisellaceae</taxon>
        <taxon>Francisella</taxon>
    </lineage>
</organism>
<dbReference type="EC" id="1.5.5.2" evidence="18"/>
<evidence type="ECO:0000256" key="16">
    <source>
        <dbReference type="ARBA" id="ARBA00060889"/>
    </source>
</evidence>
<dbReference type="InterPro" id="IPR002872">
    <property type="entry name" value="Proline_DH_dom"/>
</dbReference>
<keyword evidence="12 18" id="KW-0804">Transcription</keyword>
<dbReference type="Pfam" id="PF14850">
    <property type="entry name" value="Pro_dh-DNA_bdg"/>
    <property type="match status" value="1"/>
</dbReference>
<keyword evidence="6 18" id="KW-0274">FAD</keyword>
<dbReference type="EMBL" id="JIDS01000002">
    <property type="protein sequence ID" value="EZK38596.1"/>
    <property type="molecule type" value="Genomic_DNA"/>
</dbReference>
<dbReference type="InterPro" id="IPR005933">
    <property type="entry name" value="PutA_C"/>
</dbReference>
<dbReference type="CDD" id="cd07125">
    <property type="entry name" value="ALDH_PutA-P5CDH"/>
    <property type="match status" value="1"/>
</dbReference>
<keyword evidence="7 18" id="KW-0560">Oxidoreductase</keyword>
<comment type="catalytic activity">
    <reaction evidence="14 18">
        <text>L-glutamate 5-semialdehyde + NAD(+) + H2O = L-glutamate + NADH + 2 H(+)</text>
        <dbReference type="Rhea" id="RHEA:30235"/>
        <dbReference type="ChEBI" id="CHEBI:15377"/>
        <dbReference type="ChEBI" id="CHEBI:15378"/>
        <dbReference type="ChEBI" id="CHEBI:29985"/>
        <dbReference type="ChEBI" id="CHEBI:57540"/>
        <dbReference type="ChEBI" id="CHEBI:57945"/>
        <dbReference type="ChEBI" id="CHEBI:58066"/>
        <dbReference type="EC" id="1.2.1.88"/>
    </reaction>
</comment>
<evidence type="ECO:0000259" key="22">
    <source>
        <dbReference type="Pfam" id="PF14850"/>
    </source>
</evidence>
<feature type="domain" description="Aldehyde dehydrogenase" evidence="20">
    <location>
        <begin position="575"/>
        <end position="1031"/>
    </location>
</feature>
<dbReference type="InterPro" id="IPR016162">
    <property type="entry name" value="Ald_DH_N"/>
</dbReference>
<comment type="similarity">
    <text evidence="17 18">In the C-terminal section; belongs to the aldehyde dehydrogenase family.</text>
</comment>
<evidence type="ECO:0000256" key="10">
    <source>
        <dbReference type="ARBA" id="ARBA00023062"/>
    </source>
</evidence>
<keyword evidence="13" id="KW-0511">Multifunctional enzyme</keyword>
<feature type="domain" description="Proline dehydrogenase PutA" evidence="22">
    <location>
        <begin position="73"/>
        <end position="183"/>
    </location>
</feature>
<keyword evidence="8 18" id="KW-0805">Transcription regulation</keyword>
<dbReference type="GO" id="GO:0003677">
    <property type="term" value="F:DNA binding"/>
    <property type="evidence" value="ECO:0007669"/>
    <property type="project" value="UniProtKB-KW"/>
</dbReference>
<comment type="pathway">
    <text evidence="2 18">Amino-acid degradation; L-proline degradation into L-glutamate; L-glutamate from L-proline: step 1/2.</text>
</comment>
<dbReference type="Pfam" id="PF18327">
    <property type="entry name" value="PRODH"/>
    <property type="match status" value="1"/>
</dbReference>
<evidence type="ECO:0000256" key="19">
    <source>
        <dbReference type="PIRSR" id="PIRSR000197-1"/>
    </source>
</evidence>
<comment type="similarity">
    <text evidence="16 18">In the N-terminal section; belongs to the proline dehydrogenase family.</text>
</comment>
<comment type="cofactor">
    <cofactor evidence="1 18">
        <name>FAD</name>
        <dbReference type="ChEBI" id="CHEBI:57692"/>
    </cofactor>
</comment>
<feature type="domain" description="Proline utilization A proline dehydrogenase N-terminal" evidence="23">
    <location>
        <begin position="23"/>
        <end position="64"/>
    </location>
</feature>
<evidence type="ECO:0000313" key="25">
    <source>
        <dbReference type="Proteomes" id="UP000023806"/>
    </source>
</evidence>
<feature type="active site" evidence="19">
    <location>
        <position position="840"/>
    </location>
</feature>
<accession>A0AAD3AUA3</accession>
<evidence type="ECO:0000256" key="17">
    <source>
        <dbReference type="ARBA" id="ARBA00060911"/>
    </source>
</evidence>
<evidence type="ECO:0000256" key="12">
    <source>
        <dbReference type="ARBA" id="ARBA00023163"/>
    </source>
</evidence>
<dbReference type="InterPro" id="IPR041349">
    <property type="entry name" value="PRODH"/>
</dbReference>
<dbReference type="PANTHER" id="PTHR42862">
    <property type="entry name" value="DELTA-1-PYRROLINE-5-CARBOXYLATE DEHYDROGENASE 1, ISOFORM A-RELATED"/>
    <property type="match status" value="1"/>
</dbReference>
<dbReference type="NCBIfam" id="NF008869">
    <property type="entry name" value="PRK11904.1"/>
    <property type="match status" value="1"/>
</dbReference>
<keyword evidence="5 18" id="KW-0285">Flavoprotein</keyword>
<dbReference type="GO" id="GO:0003842">
    <property type="term" value="F:L-glutamate gamma-semialdehyde dehydrogenase activity"/>
    <property type="evidence" value="ECO:0007669"/>
    <property type="project" value="UniProtKB-UniRule"/>
</dbReference>
<dbReference type="Pfam" id="PF01619">
    <property type="entry name" value="Pro_dh"/>
    <property type="match status" value="1"/>
</dbReference>
<evidence type="ECO:0000256" key="8">
    <source>
        <dbReference type="ARBA" id="ARBA00023015"/>
    </source>
</evidence>
<dbReference type="Gene3D" id="3.40.309.10">
    <property type="entry name" value="Aldehyde Dehydrogenase, Chain A, domain 2"/>
    <property type="match status" value="1"/>
</dbReference>
<dbReference type="PROSITE" id="PS00070">
    <property type="entry name" value="ALDEHYDE_DEHYDR_CYS"/>
    <property type="match status" value="1"/>
</dbReference>
<evidence type="ECO:0000313" key="24">
    <source>
        <dbReference type="EMBL" id="EZK38596.1"/>
    </source>
</evidence>
<dbReference type="InterPro" id="IPR025703">
    <property type="entry name" value="Bifunct_PutA"/>
</dbReference>
<dbReference type="InterPro" id="IPR016161">
    <property type="entry name" value="Ald_DH/histidinol_DH"/>
</dbReference>